<dbReference type="Gene3D" id="3.40.50.2000">
    <property type="entry name" value="Glycogen Phosphorylase B"/>
    <property type="match status" value="2"/>
</dbReference>
<gene>
    <name evidence="4" type="ORF">CR205_15945</name>
</gene>
<dbReference type="Proteomes" id="UP000248066">
    <property type="component" value="Unassembled WGS sequence"/>
</dbReference>
<dbReference type="CDD" id="cd03801">
    <property type="entry name" value="GT4_PimA-like"/>
    <property type="match status" value="1"/>
</dbReference>
<dbReference type="InterPro" id="IPR001296">
    <property type="entry name" value="Glyco_trans_1"/>
</dbReference>
<organism evidence="4 5">
    <name type="scientific">Alteribacter lacisalsi</name>
    <dbReference type="NCBI Taxonomy" id="2045244"/>
    <lineage>
        <taxon>Bacteria</taxon>
        <taxon>Bacillati</taxon>
        <taxon>Bacillota</taxon>
        <taxon>Bacilli</taxon>
        <taxon>Bacillales</taxon>
        <taxon>Bacillaceae</taxon>
        <taxon>Alteribacter</taxon>
    </lineage>
</organism>
<comment type="caution">
    <text evidence="4">The sequence shown here is derived from an EMBL/GenBank/DDBJ whole genome shotgun (WGS) entry which is preliminary data.</text>
</comment>
<dbReference type="PANTHER" id="PTHR46401">
    <property type="entry name" value="GLYCOSYLTRANSFERASE WBBK-RELATED"/>
    <property type="match status" value="1"/>
</dbReference>
<sequence length="352" mass="40288">MKVLYVYRDLLLGGVTIQLANRREELDKHVTTHYAFTKDHKGRSAFKNPEGIFITETPGELAGLIRENNYDAVVIIDTPAAFEALDQAEFKGKVILEVHGTSHRIEYLDEVPPERYEAVLTPSSYVKSYLEERFRISEEKVKIVPNCVNTELFRPFNTDEDVPDEPVIMWIGKLDLHKNWPLFLDFCTRLLAERDDVRFYMAGGETASDRVVNEFLDVLSRKRLTEKVTWISRAEQKWMPHLYNQVGKSGGFTVSTSKNESFGMTMIESLACKTPVLFPAVGAIPSILTGELAEMQYEPENIEEMTAKALQFLDHKERTLKLAEAGFEQTLASYKPETVVRTYLDMFTQVVR</sequence>
<evidence type="ECO:0008006" key="6">
    <source>
        <dbReference type="Google" id="ProtNLM"/>
    </source>
</evidence>
<dbReference type="RefSeq" id="WP_110521150.1">
    <property type="nucleotide sequence ID" value="NZ_PDOF01000003.1"/>
</dbReference>
<dbReference type="Pfam" id="PF00534">
    <property type="entry name" value="Glycos_transf_1"/>
    <property type="match status" value="1"/>
</dbReference>
<feature type="domain" description="Glycosyltransferase subfamily 4-like N-terminal" evidence="3">
    <location>
        <begin position="40"/>
        <end position="151"/>
    </location>
</feature>
<keyword evidence="1" id="KW-0808">Transferase</keyword>
<evidence type="ECO:0000259" key="3">
    <source>
        <dbReference type="Pfam" id="PF13439"/>
    </source>
</evidence>
<name>A0A2W0H262_9BACI</name>
<accession>A0A2W0H262</accession>
<dbReference type="EMBL" id="PDOF01000003">
    <property type="protein sequence ID" value="PYZ95873.1"/>
    <property type="molecule type" value="Genomic_DNA"/>
</dbReference>
<dbReference type="Pfam" id="PF13439">
    <property type="entry name" value="Glyco_transf_4"/>
    <property type="match status" value="1"/>
</dbReference>
<dbReference type="SUPFAM" id="SSF53756">
    <property type="entry name" value="UDP-Glycosyltransferase/glycogen phosphorylase"/>
    <property type="match status" value="1"/>
</dbReference>
<dbReference type="GO" id="GO:0009103">
    <property type="term" value="P:lipopolysaccharide biosynthetic process"/>
    <property type="evidence" value="ECO:0007669"/>
    <property type="project" value="TreeGrafter"/>
</dbReference>
<dbReference type="OrthoDB" id="158463at2"/>
<feature type="domain" description="Glycosyl transferase family 1" evidence="2">
    <location>
        <begin position="163"/>
        <end position="327"/>
    </location>
</feature>
<keyword evidence="5" id="KW-1185">Reference proteome</keyword>
<dbReference type="PANTHER" id="PTHR46401:SF2">
    <property type="entry name" value="GLYCOSYLTRANSFERASE WBBK-RELATED"/>
    <property type="match status" value="1"/>
</dbReference>
<dbReference type="InterPro" id="IPR028098">
    <property type="entry name" value="Glyco_trans_4-like_N"/>
</dbReference>
<evidence type="ECO:0000313" key="4">
    <source>
        <dbReference type="EMBL" id="PYZ95873.1"/>
    </source>
</evidence>
<proteinExistence type="predicted"/>
<evidence type="ECO:0000259" key="2">
    <source>
        <dbReference type="Pfam" id="PF00534"/>
    </source>
</evidence>
<evidence type="ECO:0000256" key="1">
    <source>
        <dbReference type="ARBA" id="ARBA00022679"/>
    </source>
</evidence>
<reference evidence="4 5" key="1">
    <citation type="submission" date="2017-10" db="EMBL/GenBank/DDBJ databases">
        <title>Bacillus sp. nov., a halophilic bacterium isolated from a Yangshapao Lake.</title>
        <authorList>
            <person name="Wang H."/>
        </authorList>
    </citation>
    <scope>NUCLEOTIDE SEQUENCE [LARGE SCALE GENOMIC DNA]</scope>
    <source>
        <strain evidence="4 5">YSP-3</strain>
    </source>
</reference>
<protein>
    <recommendedName>
        <fullName evidence="6">Glycosyltransferase</fullName>
    </recommendedName>
</protein>
<evidence type="ECO:0000313" key="5">
    <source>
        <dbReference type="Proteomes" id="UP000248066"/>
    </source>
</evidence>
<dbReference type="GO" id="GO:0016757">
    <property type="term" value="F:glycosyltransferase activity"/>
    <property type="evidence" value="ECO:0007669"/>
    <property type="project" value="InterPro"/>
</dbReference>
<dbReference type="AlphaFoldDB" id="A0A2W0H262"/>